<proteinExistence type="predicted"/>
<dbReference type="EMBL" id="AWTC01000019">
    <property type="protein sequence ID" value="EST10707.1"/>
    <property type="molecule type" value="Genomic_DNA"/>
</dbReference>
<dbReference type="Proteomes" id="UP000018296">
    <property type="component" value="Unassembled WGS sequence"/>
</dbReference>
<evidence type="ECO:0000313" key="3">
    <source>
        <dbReference type="Proteomes" id="UP000018296"/>
    </source>
</evidence>
<evidence type="ECO:0000256" key="1">
    <source>
        <dbReference type="SAM" id="MobiDB-lite"/>
    </source>
</evidence>
<dbReference type="AlphaFoldDB" id="V6IUL0"/>
<dbReference type="STRING" id="1395513.P343_15815"/>
<sequence>MKTDSSIHTFHSFPYWSISSVEEIYFHPDKPSIRAIILYELFKKEDKKGREDQGNAVSSTGAYANNT</sequence>
<feature type="compositionally biased region" description="Polar residues" evidence="1">
    <location>
        <begin position="55"/>
        <end position="67"/>
    </location>
</feature>
<name>V6IUL0_9BACL</name>
<accession>V6IUL0</accession>
<organism evidence="2 3">
    <name type="scientific">Sporolactobacillus laevolacticus DSM 442</name>
    <dbReference type="NCBI Taxonomy" id="1395513"/>
    <lineage>
        <taxon>Bacteria</taxon>
        <taxon>Bacillati</taxon>
        <taxon>Bacillota</taxon>
        <taxon>Bacilli</taxon>
        <taxon>Bacillales</taxon>
        <taxon>Sporolactobacillaceae</taxon>
        <taxon>Sporolactobacillus</taxon>
    </lineage>
</organism>
<comment type="caution">
    <text evidence="2">The sequence shown here is derived from an EMBL/GenBank/DDBJ whole genome shotgun (WGS) entry which is preliminary data.</text>
</comment>
<gene>
    <name evidence="2" type="ORF">P343_15815</name>
</gene>
<evidence type="ECO:0000313" key="2">
    <source>
        <dbReference type="EMBL" id="EST10707.1"/>
    </source>
</evidence>
<reference evidence="2 3" key="1">
    <citation type="journal article" date="2013" name="Genome Announc.">
        <title>Genome Sequence of Sporolactobacillus laevolacticus DSM442, an Efficient Polymer-Grade D-Lactate Producer from Agricultural Waste Cottonseed as a Nitrogen Source.</title>
        <authorList>
            <person name="Wang H."/>
            <person name="Wang L."/>
            <person name="Ju J."/>
            <person name="Yu B."/>
            <person name="Ma Y."/>
        </authorList>
    </citation>
    <scope>NUCLEOTIDE SEQUENCE [LARGE SCALE GENOMIC DNA]</scope>
    <source>
        <strain evidence="2 3">DSM 442</strain>
    </source>
</reference>
<keyword evidence="3" id="KW-1185">Reference proteome</keyword>
<protein>
    <submittedName>
        <fullName evidence="2">Uncharacterized protein</fullName>
    </submittedName>
</protein>
<feature type="region of interest" description="Disordered" evidence="1">
    <location>
        <begin position="47"/>
        <end position="67"/>
    </location>
</feature>